<dbReference type="InterPro" id="IPR023586">
    <property type="entry name" value="Ile-tRNA-ligase_type2"/>
</dbReference>
<evidence type="ECO:0000256" key="7">
    <source>
        <dbReference type="ARBA" id="ARBA00048359"/>
    </source>
</evidence>
<dbReference type="Pfam" id="PF19302">
    <property type="entry name" value="DUF5915"/>
    <property type="match status" value="1"/>
</dbReference>
<dbReference type="EC" id="6.1.1.5" evidence="1 8"/>
<organism evidence="12 13">
    <name type="scientific">Nanobsidianus stetteri</name>
    <dbReference type="NCBI Taxonomy" id="1294122"/>
    <lineage>
        <taxon>Archaea</taxon>
        <taxon>Nanobdellota</taxon>
        <taxon>Candidatus Nanoarchaeia</taxon>
        <taxon>Nanoarchaeales</taxon>
        <taxon>Nanopusillaceae</taxon>
        <taxon>Candidatus Nanobsidianus</taxon>
    </lineage>
</organism>
<proteinExistence type="inferred from homology"/>
<dbReference type="Gene3D" id="3.90.740.10">
    <property type="entry name" value="Valyl/Leucyl/Isoleucyl-tRNA synthetase, editing domain"/>
    <property type="match status" value="1"/>
</dbReference>
<dbReference type="PANTHER" id="PTHR42780:SF1">
    <property type="entry name" value="ISOLEUCINE--TRNA LIGASE, CYTOPLASMIC"/>
    <property type="match status" value="1"/>
</dbReference>
<dbReference type="SUPFAM" id="SSF47323">
    <property type="entry name" value="Anticodon-binding domain of a subclass of class I aminoacyl-tRNA synthetases"/>
    <property type="match status" value="1"/>
</dbReference>
<sequence length="1075" mass="129211">MNMTWTRNIEEEIKKFWKENYIYEKWILKNEKNKRYIFLEGPPYTTGSPHMGHAYNRTIKDIVLRYYQKKGFNVWNQAGFDMHGLPIEVKVEEKMKIRDKREIEKIGVDKFIKECFNFAYGSMNDFTKFYEDMAHWQDIDNPYLPIKNEFIERVWEALTKGYENKLIYKEKKPVWWCPHCQTSLSKQEIDLGYEDPLYKKEISNAIYVKFKSKDMENTYYIIWTTTPWTLLYNLGIMVNPEIKYVKIKVPKIYVEELELDYNNHKIIKMNIKKENNYEYWIVAKDVLEKLMSKLNIEYEIVDEFYGKDLEFKEYEPLFYDELKDYIEKLKSESSGVFRIWLSKEYVNTQEGTGLVHSAPGCGFEDYEVGKKYNVLPFNTTDETGTILNIKYFEGWIAKKDDYKFILEVLRKKALIYFEWYEHDYPICWRCRNRVIVRSPEQIFINISSIKPKALLDIENVNFIPEAAKNAFINTVKSAPDWVISRQRYWGIPIPMWVDKNGHVKFVRNVKELEKLTGYKFKEIIIVVKFTDYTEKLLSRYFKENKIYYENEINDVNKLYDVFNKYEDKSIIIVNNFKYDILNQISDLYYVRTFGSRDYDIIYLYNYNLHRPYVDKFTFKCEICGEEMRRIPDILDVWVDSGSATVATNTYPIDFITENYDQIKGWFYSLAMMGELYYNDIPYKNVYVGGYVLDAYGRKMSKSLGNVVSPYDIINKYGADTMRLYLGSIVEAYEDIKIKWEDIKVKYQVINTLLNISTYLEEYSKYYNINPAKINVENLRWEDKYMLHFIEKSKKEIYNALDNYLIWKAGRILQDMILELSRFYIKATRERIKREPDKVLFVIYKSLYNIINIGSIIIPFISEYIYQKLRNLYGLKGESIILEDLPKVEEQYIDEKIENEYKLFNIIVENALKLRNMLNINIRRPLKTLYLYKDDGGILFEILNNNDIVELLKDYLNVKDIKIDNVEKDFVTAQTNYGIIKIGFDIKYYPELEEEWLYREIRRRLQDIRKENKLRKGQKANIEIYADEKLLNIIRKYKDTLEKDTDTVIIIKDSNEGLNNVERIYEMSIFYRLNIL</sequence>
<dbReference type="Proteomes" id="UP000245908">
    <property type="component" value="Unassembled WGS sequence"/>
</dbReference>
<reference evidence="12 13" key="1">
    <citation type="journal article" date="2015" name="Appl. Environ. Microbiol.">
        <title>Nanoarchaeota, Their Sulfolobales Host, and Nanoarchaeota Virus Distribution across Yellowstone National Park Hot Springs.</title>
        <authorList>
            <person name="Munson-McGee J.H."/>
            <person name="Field E.K."/>
            <person name="Bateson M."/>
            <person name="Rooney C."/>
            <person name="Stepanauskas R."/>
            <person name="Young M.J."/>
        </authorList>
    </citation>
    <scope>NUCLEOTIDE SEQUENCE [LARGE SCALE GENOMIC DNA]</scope>
    <source>
        <strain evidence="12">SCGC AB-777_O03</strain>
    </source>
</reference>
<evidence type="ECO:0000259" key="10">
    <source>
        <dbReference type="Pfam" id="PF00133"/>
    </source>
</evidence>
<dbReference type="GO" id="GO:0004822">
    <property type="term" value="F:isoleucine-tRNA ligase activity"/>
    <property type="evidence" value="ECO:0007669"/>
    <property type="project" value="UniProtKB-UniRule"/>
</dbReference>
<dbReference type="SUPFAM" id="SSF52374">
    <property type="entry name" value="Nucleotidylyl transferase"/>
    <property type="match status" value="1"/>
</dbReference>
<dbReference type="Gene3D" id="3.40.50.620">
    <property type="entry name" value="HUPs"/>
    <property type="match status" value="3"/>
</dbReference>
<evidence type="ECO:0000259" key="11">
    <source>
        <dbReference type="Pfam" id="PF08264"/>
    </source>
</evidence>
<dbReference type="InterPro" id="IPR009008">
    <property type="entry name" value="Val/Leu/Ile-tRNA-synth_edit"/>
</dbReference>
<dbReference type="PROSITE" id="PS00178">
    <property type="entry name" value="AA_TRNA_LIGASE_I"/>
    <property type="match status" value="1"/>
</dbReference>
<dbReference type="Gene3D" id="1.10.730.10">
    <property type="entry name" value="Isoleucyl-tRNA Synthetase, Domain 1"/>
    <property type="match status" value="1"/>
</dbReference>
<dbReference type="InterPro" id="IPR013155">
    <property type="entry name" value="M/V/L/I-tRNA-synth_anticd-bd"/>
</dbReference>
<dbReference type="InterPro" id="IPR002300">
    <property type="entry name" value="aa-tRNA-synth_Ia"/>
</dbReference>
<dbReference type="InterPro" id="IPR009080">
    <property type="entry name" value="tRNAsynth_Ia_anticodon-bd"/>
</dbReference>
<comment type="caution">
    <text evidence="12">The sequence shown here is derived from an EMBL/GenBank/DDBJ whole genome shotgun (WGS) entry which is preliminary data.</text>
</comment>
<feature type="domain" description="Methionyl/Valyl/Leucyl/Isoleucyl-tRNA synthetase anticodon-binding" evidence="11">
    <location>
        <begin position="782"/>
        <end position="926"/>
    </location>
</feature>
<dbReference type="InterPro" id="IPR001412">
    <property type="entry name" value="aa-tRNA-synth_I_CS"/>
</dbReference>
<dbReference type="InterPro" id="IPR002301">
    <property type="entry name" value="Ile-tRNA-ligase"/>
</dbReference>
<evidence type="ECO:0000256" key="6">
    <source>
        <dbReference type="ARBA" id="ARBA00023146"/>
    </source>
</evidence>
<dbReference type="NCBIfam" id="TIGR00392">
    <property type="entry name" value="ileS"/>
    <property type="match status" value="1"/>
</dbReference>
<comment type="similarity">
    <text evidence="9">Belongs to the class-I aminoacyl-tRNA synthetase family.</text>
</comment>
<dbReference type="InterPro" id="IPR014729">
    <property type="entry name" value="Rossmann-like_a/b/a_fold"/>
</dbReference>
<dbReference type="Pfam" id="PF00133">
    <property type="entry name" value="tRNA-synt_1"/>
    <property type="match status" value="2"/>
</dbReference>
<dbReference type="EMBL" id="QEFH01000001">
    <property type="protein sequence ID" value="PVU71702.1"/>
    <property type="molecule type" value="Genomic_DNA"/>
</dbReference>
<evidence type="ECO:0000313" key="12">
    <source>
        <dbReference type="EMBL" id="PVU71702.1"/>
    </source>
</evidence>
<dbReference type="Pfam" id="PF08264">
    <property type="entry name" value="Anticodon_1"/>
    <property type="match status" value="1"/>
</dbReference>
<feature type="domain" description="Aminoacyl-tRNA synthetase class Ia" evidence="10">
    <location>
        <begin position="13"/>
        <end position="516"/>
    </location>
</feature>
<gene>
    <name evidence="12" type="ORF">DDW05_00160</name>
</gene>
<evidence type="ECO:0000256" key="2">
    <source>
        <dbReference type="ARBA" id="ARBA00022598"/>
    </source>
</evidence>
<evidence type="ECO:0000256" key="9">
    <source>
        <dbReference type="RuleBase" id="RU363035"/>
    </source>
</evidence>
<evidence type="ECO:0000313" key="13">
    <source>
        <dbReference type="Proteomes" id="UP000245908"/>
    </source>
</evidence>
<evidence type="ECO:0000256" key="8">
    <source>
        <dbReference type="NCBIfam" id="TIGR00392"/>
    </source>
</evidence>
<keyword evidence="4 9" id="KW-0067">ATP-binding</keyword>
<keyword evidence="6 9" id="KW-0030">Aminoacyl-tRNA synthetase</keyword>
<feature type="domain" description="Aminoacyl-tRNA synthetase class Ia" evidence="10">
    <location>
        <begin position="614"/>
        <end position="737"/>
    </location>
</feature>
<accession>A0A2T9WV68</accession>
<keyword evidence="3 9" id="KW-0547">Nucleotide-binding</keyword>
<protein>
    <recommendedName>
        <fullName evidence="1 8">Isoleucine--tRNA ligase</fullName>
        <ecNumber evidence="1 8">6.1.1.5</ecNumber>
    </recommendedName>
</protein>
<dbReference type="GO" id="GO:0002161">
    <property type="term" value="F:aminoacyl-tRNA deacylase activity"/>
    <property type="evidence" value="ECO:0007669"/>
    <property type="project" value="InterPro"/>
</dbReference>
<evidence type="ECO:0000256" key="1">
    <source>
        <dbReference type="ARBA" id="ARBA00013165"/>
    </source>
</evidence>
<dbReference type="PRINTS" id="PR00984">
    <property type="entry name" value="TRNASYNTHILE"/>
</dbReference>
<dbReference type="PANTHER" id="PTHR42780">
    <property type="entry name" value="SOLEUCYL-TRNA SYNTHETASE"/>
    <property type="match status" value="1"/>
</dbReference>
<evidence type="ECO:0000256" key="3">
    <source>
        <dbReference type="ARBA" id="ARBA00022741"/>
    </source>
</evidence>
<comment type="catalytic activity">
    <reaction evidence="7">
        <text>tRNA(Ile) + L-isoleucine + ATP = L-isoleucyl-tRNA(Ile) + AMP + diphosphate</text>
        <dbReference type="Rhea" id="RHEA:11060"/>
        <dbReference type="Rhea" id="RHEA-COMP:9666"/>
        <dbReference type="Rhea" id="RHEA-COMP:9695"/>
        <dbReference type="ChEBI" id="CHEBI:30616"/>
        <dbReference type="ChEBI" id="CHEBI:33019"/>
        <dbReference type="ChEBI" id="CHEBI:58045"/>
        <dbReference type="ChEBI" id="CHEBI:78442"/>
        <dbReference type="ChEBI" id="CHEBI:78528"/>
        <dbReference type="ChEBI" id="CHEBI:456215"/>
        <dbReference type="EC" id="6.1.1.5"/>
    </reaction>
</comment>
<dbReference type="GO" id="GO:0005737">
    <property type="term" value="C:cytoplasm"/>
    <property type="evidence" value="ECO:0007669"/>
    <property type="project" value="UniProtKB-UniRule"/>
</dbReference>
<evidence type="ECO:0000256" key="4">
    <source>
        <dbReference type="ARBA" id="ARBA00022840"/>
    </source>
</evidence>
<keyword evidence="5 9" id="KW-0648">Protein biosynthesis</keyword>
<evidence type="ECO:0000256" key="5">
    <source>
        <dbReference type="ARBA" id="ARBA00022917"/>
    </source>
</evidence>
<dbReference type="AlphaFoldDB" id="A0A2T9WV68"/>
<dbReference type="GO" id="GO:0006428">
    <property type="term" value="P:isoleucyl-tRNA aminoacylation"/>
    <property type="evidence" value="ECO:0007669"/>
    <property type="project" value="UniProtKB-UniRule"/>
</dbReference>
<keyword evidence="2 9" id="KW-0436">Ligase</keyword>
<dbReference type="SUPFAM" id="SSF50677">
    <property type="entry name" value="ValRS/IleRS/LeuRS editing domain"/>
    <property type="match status" value="1"/>
</dbReference>
<dbReference type="GO" id="GO:0005524">
    <property type="term" value="F:ATP binding"/>
    <property type="evidence" value="ECO:0007669"/>
    <property type="project" value="UniProtKB-KW"/>
</dbReference>
<name>A0A2T9WV68_NANST</name>